<evidence type="ECO:0000313" key="2">
    <source>
        <dbReference type="EMBL" id="KAJ3516743.1"/>
    </source>
</evidence>
<keyword evidence="1" id="KW-1133">Transmembrane helix</keyword>
<dbReference type="EMBL" id="JANKHO010000043">
    <property type="protein sequence ID" value="KAJ3516743.1"/>
    <property type="molecule type" value="Genomic_DNA"/>
</dbReference>
<evidence type="ECO:0008006" key="4">
    <source>
        <dbReference type="Google" id="ProtNLM"/>
    </source>
</evidence>
<feature type="transmembrane region" description="Helical" evidence="1">
    <location>
        <begin position="323"/>
        <end position="342"/>
    </location>
</feature>
<evidence type="ECO:0000256" key="1">
    <source>
        <dbReference type="SAM" id="Phobius"/>
    </source>
</evidence>
<evidence type="ECO:0000313" key="3">
    <source>
        <dbReference type="Proteomes" id="UP001148786"/>
    </source>
</evidence>
<feature type="transmembrane region" description="Helical" evidence="1">
    <location>
        <begin position="349"/>
        <end position="369"/>
    </location>
</feature>
<organism evidence="2 3">
    <name type="scientific">Agrocybe chaxingu</name>
    <dbReference type="NCBI Taxonomy" id="84603"/>
    <lineage>
        <taxon>Eukaryota</taxon>
        <taxon>Fungi</taxon>
        <taxon>Dikarya</taxon>
        <taxon>Basidiomycota</taxon>
        <taxon>Agaricomycotina</taxon>
        <taxon>Agaricomycetes</taxon>
        <taxon>Agaricomycetidae</taxon>
        <taxon>Agaricales</taxon>
        <taxon>Agaricineae</taxon>
        <taxon>Strophariaceae</taxon>
        <taxon>Agrocybe</taxon>
    </lineage>
</organism>
<reference evidence="2" key="1">
    <citation type="submission" date="2022-07" db="EMBL/GenBank/DDBJ databases">
        <title>Genome Sequence of Agrocybe chaxingu.</title>
        <authorList>
            <person name="Buettner E."/>
        </authorList>
    </citation>
    <scope>NUCLEOTIDE SEQUENCE</scope>
    <source>
        <strain evidence="2">MP-N11</strain>
    </source>
</reference>
<protein>
    <recommendedName>
        <fullName evidence="4">Transmembrane protein</fullName>
    </recommendedName>
</protein>
<keyword evidence="3" id="KW-1185">Reference proteome</keyword>
<name>A0A9W8N108_9AGAR</name>
<sequence length="473" mass="54133">MNQSSQFNDEKSFPSGSLIPTIPANTGRYEVKMKVERSYTTIQPGMFLLHLPTYLPPKWCETVHPEGQRYFYRTSGLCIVTDSYLQEAEVAEKICFWAEKVEHLAKERECQIPDTAELYLQLSAEDCNYYLVDHATRTIFWLEQCDTAELGLHPTISASHLQLVLETQYWLHVESFCMHRALPEKAINDLILIFTHGLADTLSSALSTFPYESKECEQYLNLLKSSRDQISEGYVVTMVARLWGVITYARYETHYGQEQARLSRDTSILVDEVSEVQWTKPILSFVTLRTYEPYLRRLDSLYVDRFVYGSDWDSFMASCIKTWQHIFVASVGLLLLHVFCFFLPLSPSIACVSSGLSSLALITSVLLMYRHEELDKAGAAPAHDFLQTICSKRFKFQGVALTYAAPKAFFLWSLITFFSQWAILLCQQISFHHAAICMAVVLAVLVSFQYATSSVKFTRPTFFVRTKDDASMV</sequence>
<accession>A0A9W8N108</accession>
<feature type="transmembrane region" description="Helical" evidence="1">
    <location>
        <begin position="409"/>
        <end position="426"/>
    </location>
</feature>
<dbReference type="AlphaFoldDB" id="A0A9W8N108"/>
<proteinExistence type="predicted"/>
<keyword evidence="1" id="KW-0472">Membrane</keyword>
<comment type="caution">
    <text evidence="2">The sequence shown here is derived from an EMBL/GenBank/DDBJ whole genome shotgun (WGS) entry which is preliminary data.</text>
</comment>
<gene>
    <name evidence="2" type="ORF">NLJ89_g926</name>
</gene>
<keyword evidence="1" id="KW-0812">Transmembrane</keyword>
<feature type="transmembrane region" description="Helical" evidence="1">
    <location>
        <begin position="433"/>
        <end position="451"/>
    </location>
</feature>
<dbReference type="OrthoDB" id="2674421at2759"/>
<dbReference type="Proteomes" id="UP001148786">
    <property type="component" value="Unassembled WGS sequence"/>
</dbReference>